<sequence length="93" mass="10127">MGFSVVYRVHSHFRGLALEDLGVVDTVEGVAADVQVGAEAVKLDHPDCCPTAGRRALAERPATRLPAREGPAKHQLRVRREGVQLRSQCATIR</sequence>
<dbReference type="AlphaFoldDB" id="A0A1S8A7L0"/>
<reference evidence="1" key="1">
    <citation type="submission" date="2016-03" db="EMBL/GenBank/DDBJ databases">
        <title>Draft genome sequence of Rosellinia necatrix.</title>
        <authorList>
            <person name="Kanematsu S."/>
        </authorList>
    </citation>
    <scope>NUCLEOTIDE SEQUENCE [LARGE SCALE GENOMIC DNA]</scope>
    <source>
        <strain evidence="1">W97</strain>
    </source>
</reference>
<dbReference type="EMBL" id="DF977465">
    <property type="protein sequence ID" value="GAW26047.1"/>
    <property type="molecule type" value="Genomic_DNA"/>
</dbReference>
<evidence type="ECO:0000313" key="2">
    <source>
        <dbReference type="Proteomes" id="UP000054516"/>
    </source>
</evidence>
<keyword evidence="2" id="KW-1185">Reference proteome</keyword>
<evidence type="ECO:0000313" key="1">
    <source>
        <dbReference type="EMBL" id="GAW26047.1"/>
    </source>
</evidence>
<organism evidence="1">
    <name type="scientific">Rosellinia necatrix</name>
    <name type="common">White root-rot fungus</name>
    <dbReference type="NCBI Taxonomy" id="77044"/>
    <lineage>
        <taxon>Eukaryota</taxon>
        <taxon>Fungi</taxon>
        <taxon>Dikarya</taxon>
        <taxon>Ascomycota</taxon>
        <taxon>Pezizomycotina</taxon>
        <taxon>Sordariomycetes</taxon>
        <taxon>Xylariomycetidae</taxon>
        <taxon>Xylariales</taxon>
        <taxon>Xylariaceae</taxon>
        <taxon>Rosellinia</taxon>
    </lineage>
</organism>
<dbReference type="Proteomes" id="UP000054516">
    <property type="component" value="Unassembled WGS sequence"/>
</dbReference>
<proteinExistence type="predicted"/>
<name>A0A1S8A7L0_ROSNE</name>
<accession>A0A1S8A7L0</accession>
<protein>
    <submittedName>
        <fullName evidence="1">Uncharacterized protein</fullName>
    </submittedName>
</protein>
<gene>
    <name evidence="1" type="ORF">SAMD00023353_2000290</name>
</gene>